<gene>
    <name evidence="1" type="ORF">SAMN05443248_4285</name>
</gene>
<organism evidence="1 2">
    <name type="scientific">Bradyrhizobium erythrophlei</name>
    <dbReference type="NCBI Taxonomy" id="1437360"/>
    <lineage>
        <taxon>Bacteria</taxon>
        <taxon>Pseudomonadati</taxon>
        <taxon>Pseudomonadota</taxon>
        <taxon>Alphaproteobacteria</taxon>
        <taxon>Hyphomicrobiales</taxon>
        <taxon>Nitrobacteraceae</taxon>
        <taxon>Bradyrhizobium</taxon>
    </lineage>
</organism>
<proteinExistence type="predicted"/>
<dbReference type="AlphaFoldDB" id="A0A1M5RMH6"/>
<accession>A0A1M5RMH6</accession>
<evidence type="ECO:0000313" key="2">
    <source>
        <dbReference type="Proteomes" id="UP000189796"/>
    </source>
</evidence>
<protein>
    <submittedName>
        <fullName evidence="1">Uncharacterized protein</fullName>
    </submittedName>
</protein>
<name>A0A1M5RMH6_9BRAD</name>
<sequence length="134" mass="14905">MPSMRCARRRASAVSAVRARYHGPAVVGATTFGDFFPYARTPMALPNASCPPRRTHRSQKQRREIATLGFQMAAHTIELPKTGFALEIDGRLKAEFSTKAGAEQGAVELKRRFPMLQIRIYDASLKTRDDVAAR</sequence>
<evidence type="ECO:0000313" key="1">
    <source>
        <dbReference type="EMBL" id="SHH27326.1"/>
    </source>
</evidence>
<reference evidence="1 2" key="1">
    <citation type="submission" date="2016-11" db="EMBL/GenBank/DDBJ databases">
        <authorList>
            <person name="Jaros S."/>
            <person name="Januszkiewicz K."/>
            <person name="Wedrychowicz H."/>
        </authorList>
    </citation>
    <scope>NUCLEOTIDE SEQUENCE [LARGE SCALE GENOMIC DNA]</scope>
    <source>
        <strain evidence="1 2">GAS138</strain>
    </source>
</reference>
<dbReference type="EMBL" id="LT670817">
    <property type="protein sequence ID" value="SHH27326.1"/>
    <property type="molecule type" value="Genomic_DNA"/>
</dbReference>
<dbReference type="Proteomes" id="UP000189796">
    <property type="component" value="Chromosome I"/>
</dbReference>